<dbReference type="PANTHER" id="PTHR44873:SF1">
    <property type="entry name" value="DNAJ HOMOLOG SUBFAMILY C MEMBER 30, MITOCHONDRIAL"/>
    <property type="match status" value="1"/>
</dbReference>
<keyword evidence="4" id="KW-1185">Reference proteome</keyword>
<organism evidence="3 4">
    <name type="scientific">Polypedilum vanderplanki</name>
    <name type="common">Sleeping chironomid midge</name>
    <dbReference type="NCBI Taxonomy" id="319348"/>
    <lineage>
        <taxon>Eukaryota</taxon>
        <taxon>Metazoa</taxon>
        <taxon>Ecdysozoa</taxon>
        <taxon>Arthropoda</taxon>
        <taxon>Hexapoda</taxon>
        <taxon>Insecta</taxon>
        <taxon>Pterygota</taxon>
        <taxon>Neoptera</taxon>
        <taxon>Endopterygota</taxon>
        <taxon>Diptera</taxon>
        <taxon>Nematocera</taxon>
        <taxon>Chironomoidea</taxon>
        <taxon>Chironomidae</taxon>
        <taxon>Chironominae</taxon>
        <taxon>Polypedilum</taxon>
        <taxon>Polypedilum</taxon>
    </lineage>
</organism>
<dbReference type="EMBL" id="JADBJN010000001">
    <property type="protein sequence ID" value="KAG5682336.1"/>
    <property type="molecule type" value="Genomic_DNA"/>
</dbReference>
<dbReference type="Gene3D" id="1.10.287.110">
    <property type="entry name" value="DnaJ domain"/>
    <property type="match status" value="1"/>
</dbReference>
<evidence type="ECO:0000313" key="3">
    <source>
        <dbReference type="EMBL" id="KAG5682336.1"/>
    </source>
</evidence>
<keyword evidence="1" id="KW-0812">Transmembrane</keyword>
<feature type="domain" description="J" evidence="2">
    <location>
        <begin position="28"/>
        <end position="93"/>
    </location>
</feature>
<dbReference type="SUPFAM" id="SSF46565">
    <property type="entry name" value="Chaperone J-domain"/>
    <property type="match status" value="1"/>
</dbReference>
<dbReference type="InterPro" id="IPR001623">
    <property type="entry name" value="DnaJ_domain"/>
</dbReference>
<dbReference type="PRINTS" id="PR00625">
    <property type="entry name" value="JDOMAIN"/>
</dbReference>
<dbReference type="InterPro" id="IPR036869">
    <property type="entry name" value="J_dom_sf"/>
</dbReference>
<evidence type="ECO:0000313" key="4">
    <source>
        <dbReference type="Proteomes" id="UP001107558"/>
    </source>
</evidence>
<accession>A0A9J6CK86</accession>
<reference evidence="3" key="1">
    <citation type="submission" date="2021-03" db="EMBL/GenBank/DDBJ databases">
        <title>Chromosome level genome of the anhydrobiotic midge Polypedilum vanderplanki.</title>
        <authorList>
            <person name="Yoshida Y."/>
            <person name="Kikawada T."/>
            <person name="Gusev O."/>
        </authorList>
    </citation>
    <scope>NUCLEOTIDE SEQUENCE</scope>
    <source>
        <strain evidence="3">NIAS01</strain>
        <tissue evidence="3">Whole body or cell culture</tissue>
    </source>
</reference>
<comment type="caution">
    <text evidence="3">The sequence shown here is derived from an EMBL/GenBank/DDBJ whole genome shotgun (WGS) entry which is preliminary data.</text>
</comment>
<dbReference type="Pfam" id="PF00226">
    <property type="entry name" value="DnaJ"/>
    <property type="match status" value="1"/>
</dbReference>
<dbReference type="OrthoDB" id="291007at2759"/>
<dbReference type="Proteomes" id="UP001107558">
    <property type="component" value="Chromosome 1"/>
</dbReference>
<evidence type="ECO:0000256" key="1">
    <source>
        <dbReference type="SAM" id="Phobius"/>
    </source>
</evidence>
<dbReference type="AlphaFoldDB" id="A0A9J6CK86"/>
<dbReference type="InterPro" id="IPR053025">
    <property type="entry name" value="Mito_ATP_Synthase-Asso"/>
</dbReference>
<name>A0A9J6CK86_POLVA</name>
<sequence length="225" mass="26373">MFSNKINKEGSKFILNLLSKNYVTKTKNLYEILGLTPNATQADIKSAYYKLSKAYHPDLNPNDSVANEKFRAISEAYEVLGTYRLRKMYDKGIIHRAGSEFSHHSGSTQKTQPYDIEEEINDDDTTRFYKSRLKREHTGGKSKIYDFDEWTSQHYGETFRYQQNIRNREATRKRREEYATSSKLNRNTLITVLGMGLCFIIIIDYIINHTSLDINKLDKNEKERK</sequence>
<dbReference type="CDD" id="cd06257">
    <property type="entry name" value="DnaJ"/>
    <property type="match status" value="1"/>
</dbReference>
<dbReference type="PROSITE" id="PS50076">
    <property type="entry name" value="DNAJ_2"/>
    <property type="match status" value="1"/>
</dbReference>
<dbReference type="SMART" id="SM00271">
    <property type="entry name" value="DnaJ"/>
    <property type="match status" value="1"/>
</dbReference>
<dbReference type="PANTHER" id="PTHR44873">
    <property type="entry name" value="DNAJ HOMOLOG SUBFAMILY C MEMBER 30, MITOCHONDRIAL"/>
    <property type="match status" value="1"/>
</dbReference>
<feature type="transmembrane region" description="Helical" evidence="1">
    <location>
        <begin position="188"/>
        <end position="207"/>
    </location>
</feature>
<keyword evidence="1" id="KW-1133">Transmembrane helix</keyword>
<proteinExistence type="predicted"/>
<evidence type="ECO:0000259" key="2">
    <source>
        <dbReference type="PROSITE" id="PS50076"/>
    </source>
</evidence>
<keyword evidence="1" id="KW-0472">Membrane</keyword>
<protein>
    <recommendedName>
        <fullName evidence="2">J domain-containing protein</fullName>
    </recommendedName>
</protein>
<gene>
    <name evidence="3" type="ORF">PVAND_011695</name>
</gene>